<dbReference type="RefSeq" id="WP_157905026.1">
    <property type="nucleotide sequence ID" value="NZ_JAAGNC010000189.1"/>
</dbReference>
<reference evidence="1 2" key="1">
    <citation type="submission" date="2020-01" db="EMBL/GenBank/DDBJ databases">
        <title>Insect and environment-associated Actinomycetes.</title>
        <authorList>
            <person name="Currrie C."/>
            <person name="Chevrette M."/>
            <person name="Carlson C."/>
            <person name="Stubbendieck R."/>
            <person name="Wendt-Pienkowski E."/>
        </authorList>
    </citation>
    <scope>NUCLEOTIDE SEQUENCE [LARGE SCALE GENOMIC DNA]</scope>
    <source>
        <strain evidence="1 2">SID8386</strain>
    </source>
</reference>
<evidence type="ECO:0000313" key="1">
    <source>
        <dbReference type="EMBL" id="NEC61061.1"/>
    </source>
</evidence>
<accession>A0ABX0C7R6</accession>
<organism evidence="1 2">
    <name type="scientific">Amycolatopsis rubida</name>
    <dbReference type="NCBI Taxonomy" id="112413"/>
    <lineage>
        <taxon>Bacteria</taxon>
        <taxon>Bacillati</taxon>
        <taxon>Actinomycetota</taxon>
        <taxon>Actinomycetes</taxon>
        <taxon>Pseudonocardiales</taxon>
        <taxon>Pseudonocardiaceae</taxon>
        <taxon>Amycolatopsis</taxon>
    </lineage>
</organism>
<keyword evidence="2" id="KW-1185">Reference proteome</keyword>
<dbReference type="EMBL" id="JAAGNC010000189">
    <property type="protein sequence ID" value="NEC61061.1"/>
    <property type="molecule type" value="Genomic_DNA"/>
</dbReference>
<comment type="caution">
    <text evidence="1">The sequence shown here is derived from an EMBL/GenBank/DDBJ whole genome shotgun (WGS) entry which is preliminary data.</text>
</comment>
<name>A0ABX0C7R6_9PSEU</name>
<sequence length="55" mass="6106">MKVPAGLRSRCEIRTGDPLLLAASRSADLLLIYPMPLVEQLLAETHQRFFPEGLA</sequence>
<proteinExistence type="predicted"/>
<evidence type="ECO:0000313" key="2">
    <source>
        <dbReference type="Proteomes" id="UP000470404"/>
    </source>
</evidence>
<evidence type="ECO:0008006" key="3">
    <source>
        <dbReference type="Google" id="ProtNLM"/>
    </source>
</evidence>
<protein>
    <recommendedName>
        <fullName evidence="3">AbrB/MazE/SpoVT family DNA-binding domain-containing protein</fullName>
    </recommendedName>
</protein>
<gene>
    <name evidence="1" type="ORF">G3I59_37070</name>
</gene>
<dbReference type="Proteomes" id="UP000470404">
    <property type="component" value="Unassembled WGS sequence"/>
</dbReference>